<proteinExistence type="inferred from homology"/>
<dbReference type="PANTHER" id="PTHR30290:SF38">
    <property type="entry name" value="D,D-DIPEPTIDE-BINDING PERIPLASMIC PROTEIN DDPA-RELATED"/>
    <property type="match status" value="1"/>
</dbReference>
<evidence type="ECO:0000256" key="3">
    <source>
        <dbReference type="ARBA" id="ARBA00022729"/>
    </source>
</evidence>
<dbReference type="InterPro" id="IPR006311">
    <property type="entry name" value="TAT_signal"/>
</dbReference>
<name>A0A975YK58_9PROT</name>
<accession>A0A975YK58</accession>
<evidence type="ECO:0000313" key="7">
    <source>
        <dbReference type="Proteomes" id="UP000694001"/>
    </source>
</evidence>
<feature type="domain" description="Solute-binding protein family 5" evidence="5">
    <location>
        <begin position="74"/>
        <end position="444"/>
    </location>
</feature>
<dbReference type="AlphaFoldDB" id="A0A975YK58"/>
<dbReference type="CDD" id="cd08502">
    <property type="entry name" value="PBP2_NikA_DppA_OppA_like_16"/>
    <property type="match status" value="1"/>
</dbReference>
<reference evidence="6" key="1">
    <citation type="submission" date="2021-06" db="EMBL/GenBank/DDBJ databases">
        <title>Elioraea tepida, sp. nov., a moderately thermophilic aerobic anoxygenic phototrophic bacterium isolated from an alkaline siliceous hot spring mat community in Yellowstone National Park, WY, USA.</title>
        <authorList>
            <person name="Saini M.K."/>
            <person name="Yoshida S."/>
            <person name="Sebastian A."/>
            <person name="Hirose S."/>
            <person name="Hara E."/>
            <person name="Tamaki H."/>
            <person name="Soulier N.T."/>
            <person name="Albert I."/>
            <person name="Hanada S."/>
            <person name="Bryant D.A."/>
            <person name="Tank M."/>
        </authorList>
    </citation>
    <scope>NUCLEOTIDE SEQUENCE</scope>
    <source>
        <strain evidence="6">MS-P2</strain>
    </source>
</reference>
<sequence>MRRRDVLAGAAATLAGASLGAPAVAQGAAARTLRIVPQANLTSLDPVWTTATITRTHSYLVYDTILAVDETLAVRPQAAEGWQIEDDGRTYVFTLREGQKFHNGEPVRAQDCVASIKRWWARDGFGQEIAKRLDRIEALDDRRFRIRLQKPFPLLLNAIAKPNASPCFIMPESVAATDPNTQITSSIGSGPYRFIRDEWVPGSRVVYMRNEAYVPRNEPPSWTAGGKRANAERMEWHIITDPATAGNALMNGEVDFIELPLHDLLPLFRRNRQIVVETRDTIGTIGMLRFNHLHPPFDTPAMRRALLFAINQEDYLRAVVGDDRSMYKTSFSYWSLGSPMHTEAGSDALKVRSLERAREALRAAGYTNQKVVQLHASDFPTIGAQSQVTADLLRRLGVNLEFVATDWGTVVQRRASREPVERGGWSIFHTTWAGPDWWDPAAAIGMRAVGTGPGSWFGWPTSEKMEALREQWFDAPNLEERKRIAREIQIEAFQVVPHVPLGHFLSPSAWRANVTGVIKSPVVLFYNMGKAA</sequence>
<dbReference type="InterPro" id="IPR039424">
    <property type="entry name" value="SBP_5"/>
</dbReference>
<feature type="signal peptide" evidence="4">
    <location>
        <begin position="1"/>
        <end position="25"/>
    </location>
</feature>
<organism evidence="6 7">
    <name type="scientific">Elioraea tepida</name>
    <dbReference type="NCBI Taxonomy" id="2843330"/>
    <lineage>
        <taxon>Bacteria</taxon>
        <taxon>Pseudomonadati</taxon>
        <taxon>Pseudomonadota</taxon>
        <taxon>Alphaproteobacteria</taxon>
        <taxon>Acetobacterales</taxon>
        <taxon>Elioraeaceae</taxon>
        <taxon>Elioraea</taxon>
    </lineage>
</organism>
<dbReference type="InterPro" id="IPR000914">
    <property type="entry name" value="SBP_5_dom"/>
</dbReference>
<dbReference type="PIRSF" id="PIRSF002741">
    <property type="entry name" value="MppA"/>
    <property type="match status" value="1"/>
</dbReference>
<feature type="chain" id="PRO_5037524643" evidence="4">
    <location>
        <begin position="26"/>
        <end position="532"/>
    </location>
</feature>
<evidence type="ECO:0000256" key="1">
    <source>
        <dbReference type="ARBA" id="ARBA00004418"/>
    </source>
</evidence>
<dbReference type="PROSITE" id="PS51318">
    <property type="entry name" value="TAT"/>
    <property type="match status" value="1"/>
</dbReference>
<evidence type="ECO:0000256" key="4">
    <source>
        <dbReference type="SAM" id="SignalP"/>
    </source>
</evidence>
<dbReference type="GO" id="GO:0015833">
    <property type="term" value="P:peptide transport"/>
    <property type="evidence" value="ECO:0007669"/>
    <property type="project" value="TreeGrafter"/>
</dbReference>
<dbReference type="KEGG" id="elio:KO353_02450"/>
<comment type="similarity">
    <text evidence="2">Belongs to the bacterial solute-binding protein 5 family.</text>
</comment>
<protein>
    <submittedName>
        <fullName evidence="6">ABC transporter substrate-binding protein</fullName>
    </submittedName>
</protein>
<dbReference type="RefSeq" id="WP_218286188.1">
    <property type="nucleotide sequence ID" value="NZ_CP076448.1"/>
</dbReference>
<dbReference type="InterPro" id="IPR030678">
    <property type="entry name" value="Peptide/Ni-bd"/>
</dbReference>
<keyword evidence="3 4" id="KW-0732">Signal</keyword>
<dbReference type="Pfam" id="PF00496">
    <property type="entry name" value="SBP_bac_5"/>
    <property type="match status" value="1"/>
</dbReference>
<dbReference type="GO" id="GO:1904680">
    <property type="term" value="F:peptide transmembrane transporter activity"/>
    <property type="evidence" value="ECO:0007669"/>
    <property type="project" value="TreeGrafter"/>
</dbReference>
<evidence type="ECO:0000259" key="5">
    <source>
        <dbReference type="Pfam" id="PF00496"/>
    </source>
</evidence>
<gene>
    <name evidence="6" type="ORF">KO353_02450</name>
</gene>
<comment type="subcellular location">
    <subcellularLocation>
        <location evidence="1">Periplasm</location>
    </subcellularLocation>
</comment>
<dbReference type="Proteomes" id="UP000694001">
    <property type="component" value="Chromosome"/>
</dbReference>
<evidence type="ECO:0000313" key="6">
    <source>
        <dbReference type="EMBL" id="QXM25132.1"/>
    </source>
</evidence>
<evidence type="ECO:0000256" key="2">
    <source>
        <dbReference type="ARBA" id="ARBA00005695"/>
    </source>
</evidence>
<dbReference type="EMBL" id="CP076448">
    <property type="protein sequence ID" value="QXM25132.1"/>
    <property type="molecule type" value="Genomic_DNA"/>
</dbReference>
<keyword evidence="7" id="KW-1185">Reference proteome</keyword>
<dbReference type="PANTHER" id="PTHR30290">
    <property type="entry name" value="PERIPLASMIC BINDING COMPONENT OF ABC TRANSPORTER"/>
    <property type="match status" value="1"/>
</dbReference>